<dbReference type="Gene3D" id="2.30.40.10">
    <property type="entry name" value="Urease, subunit C, domain 1"/>
    <property type="match status" value="1"/>
</dbReference>
<dbReference type="InterPro" id="IPR032466">
    <property type="entry name" value="Metal_Hydrolase"/>
</dbReference>
<gene>
    <name evidence="6" type="ORF">UFOPK2786_00616</name>
</gene>
<dbReference type="GO" id="GO:0016812">
    <property type="term" value="F:hydrolase activity, acting on carbon-nitrogen (but not peptide) bonds, in cyclic amides"/>
    <property type="evidence" value="ECO:0007669"/>
    <property type="project" value="TreeGrafter"/>
</dbReference>
<dbReference type="NCBIfam" id="TIGR02033">
    <property type="entry name" value="D-hydantoinase"/>
    <property type="match status" value="1"/>
</dbReference>
<dbReference type="GO" id="GO:0005829">
    <property type="term" value="C:cytosol"/>
    <property type="evidence" value="ECO:0007669"/>
    <property type="project" value="TreeGrafter"/>
</dbReference>
<reference evidence="6" key="1">
    <citation type="submission" date="2020-05" db="EMBL/GenBank/DDBJ databases">
        <authorList>
            <person name="Chiriac C."/>
            <person name="Salcher M."/>
            <person name="Ghai R."/>
            <person name="Kavagutti S V."/>
        </authorList>
    </citation>
    <scope>NUCLEOTIDE SEQUENCE</scope>
</reference>
<proteinExistence type="inferred from homology"/>
<comment type="similarity">
    <text evidence="2">Belongs to the metallo-dependent hydrolases superfamily. Hydantoinase/dihydropyrimidinase family.</text>
</comment>
<dbReference type="Gene3D" id="3.20.20.140">
    <property type="entry name" value="Metal-dependent hydrolases"/>
    <property type="match status" value="1"/>
</dbReference>
<name>A0A6J6ST58_9ZZZZ</name>
<dbReference type="FunFam" id="3.20.20.140:FF:000037">
    <property type="entry name" value="Dihydropyrimidinase"/>
    <property type="match status" value="1"/>
</dbReference>
<accession>A0A6J6ST58</accession>
<keyword evidence="3" id="KW-0479">Metal-binding</keyword>
<evidence type="ECO:0000259" key="5">
    <source>
        <dbReference type="Pfam" id="PF01979"/>
    </source>
</evidence>
<protein>
    <submittedName>
        <fullName evidence="6">Unannotated protein</fullName>
    </submittedName>
</protein>
<dbReference type="InterPro" id="IPR011059">
    <property type="entry name" value="Metal-dep_hydrolase_composite"/>
</dbReference>
<dbReference type="CDD" id="cd01314">
    <property type="entry name" value="D-HYD"/>
    <property type="match status" value="1"/>
</dbReference>
<sequence>MTVLIKNGTVVSPAGIINADVLVDGERIAAVITPGDTSLGASIESTAERVIDAAGKYVIPGGVDGHTHMELPFGGTYASDTFETGTRAAAWGGTTTIIDFAVQTQGQRVQDGLAAWHEKARGECHIDYGFHQIVGGVDDDSLKAMDELVNEGVTSFKLFMAYPGVFYSDDGQILRAMQTASNNGSMIMMHAENGIAIDVLIAQALAEGKTDPRYHSLTRPWETEAEATNRAIMLARMTGAPLYVVHMSAKQAVKILQETRDEGWNVFGETCPQYLYLSLEDHLSQPGFEGAKWVCSTPLRSKAEGHQDELWKYLRTNDLSVVSTDHCPFCFKEQKELGLGNFSKIPNGIGTVEHRMDLIYQGVVDGQITLERWVELCSTTPARMFGLYGRKGAIQPGFDADIVIYDPAGRTEIGLHKTHHMNMDHSAWEGVVIDGHVDTVISRGRIVVENNEYHGAKGHGQFLKRGLSQYLL</sequence>
<evidence type="ECO:0000256" key="2">
    <source>
        <dbReference type="ARBA" id="ARBA00008829"/>
    </source>
</evidence>
<evidence type="ECO:0000313" key="6">
    <source>
        <dbReference type="EMBL" id="CAB4738166.1"/>
    </source>
</evidence>
<feature type="domain" description="Amidohydrolase-related" evidence="5">
    <location>
        <begin position="57"/>
        <end position="447"/>
    </location>
</feature>
<organism evidence="6">
    <name type="scientific">freshwater metagenome</name>
    <dbReference type="NCBI Taxonomy" id="449393"/>
    <lineage>
        <taxon>unclassified sequences</taxon>
        <taxon>metagenomes</taxon>
        <taxon>ecological metagenomes</taxon>
    </lineage>
</organism>
<dbReference type="InterPro" id="IPR050378">
    <property type="entry name" value="Metallo-dep_Hydrolases_sf"/>
</dbReference>
<dbReference type="PANTHER" id="PTHR11647:SF1">
    <property type="entry name" value="COLLAPSIN RESPONSE MEDIATOR PROTEIN"/>
    <property type="match status" value="1"/>
</dbReference>
<dbReference type="Pfam" id="PF01979">
    <property type="entry name" value="Amidohydro_1"/>
    <property type="match status" value="1"/>
</dbReference>
<dbReference type="InterPro" id="IPR011778">
    <property type="entry name" value="Hydantoinase/dihydroPyrase"/>
</dbReference>
<dbReference type="PANTHER" id="PTHR11647">
    <property type="entry name" value="HYDRANTOINASE/DIHYDROPYRIMIDINASE FAMILY MEMBER"/>
    <property type="match status" value="1"/>
</dbReference>
<dbReference type="SUPFAM" id="SSF51556">
    <property type="entry name" value="Metallo-dependent hydrolases"/>
    <property type="match status" value="1"/>
</dbReference>
<dbReference type="GO" id="GO:0046872">
    <property type="term" value="F:metal ion binding"/>
    <property type="evidence" value="ECO:0007669"/>
    <property type="project" value="UniProtKB-KW"/>
</dbReference>
<evidence type="ECO:0000256" key="4">
    <source>
        <dbReference type="ARBA" id="ARBA00022801"/>
    </source>
</evidence>
<evidence type="ECO:0000256" key="1">
    <source>
        <dbReference type="ARBA" id="ARBA00001947"/>
    </source>
</evidence>
<dbReference type="InterPro" id="IPR006680">
    <property type="entry name" value="Amidohydro-rel"/>
</dbReference>
<dbReference type="SUPFAM" id="SSF51338">
    <property type="entry name" value="Composite domain of metallo-dependent hydrolases"/>
    <property type="match status" value="2"/>
</dbReference>
<evidence type="ECO:0000256" key="3">
    <source>
        <dbReference type="ARBA" id="ARBA00022723"/>
    </source>
</evidence>
<dbReference type="EMBL" id="CAEZYW010000072">
    <property type="protein sequence ID" value="CAB4738166.1"/>
    <property type="molecule type" value="Genomic_DNA"/>
</dbReference>
<comment type="cofactor">
    <cofactor evidence="1">
        <name>Zn(2+)</name>
        <dbReference type="ChEBI" id="CHEBI:29105"/>
    </cofactor>
</comment>
<dbReference type="AlphaFoldDB" id="A0A6J6ST58"/>
<keyword evidence="4" id="KW-0378">Hydrolase</keyword>